<dbReference type="eggNOG" id="arCOG01619">
    <property type="taxonomic scope" value="Archaea"/>
</dbReference>
<dbReference type="PROSITE" id="PS00062">
    <property type="entry name" value="ALDOKETO_REDUCTASE_2"/>
    <property type="match status" value="1"/>
</dbReference>
<dbReference type="Pfam" id="PF00248">
    <property type="entry name" value="Aldo_ket_red"/>
    <property type="match status" value="1"/>
</dbReference>
<dbReference type="PANTHER" id="PTHR43638">
    <property type="entry name" value="OXIDOREDUCTASE, ALDO/KETO REDUCTASE FAMILY PROTEIN"/>
    <property type="match status" value="1"/>
</dbReference>
<evidence type="ECO:0000313" key="2">
    <source>
        <dbReference type="EMBL" id="CAC11176.1"/>
    </source>
</evidence>
<dbReference type="PANTHER" id="PTHR43638:SF3">
    <property type="entry name" value="ALDEHYDE REDUCTASE"/>
    <property type="match status" value="1"/>
</dbReference>
<evidence type="ECO:0000313" key="3">
    <source>
        <dbReference type="Proteomes" id="UP000001024"/>
    </source>
</evidence>
<dbReference type="Gene3D" id="3.20.20.100">
    <property type="entry name" value="NADP-dependent oxidoreductase domain"/>
    <property type="match status" value="1"/>
</dbReference>
<dbReference type="EnsemblBacteria" id="CAC11176">
    <property type="protein sequence ID" value="CAC11176"/>
    <property type="gene ID" value="CAC11176"/>
</dbReference>
<dbReference type="InterPro" id="IPR023210">
    <property type="entry name" value="NADP_OxRdtase_dom"/>
</dbReference>
<dbReference type="PRINTS" id="PR00069">
    <property type="entry name" value="ALDKETRDTASE"/>
</dbReference>
<feature type="domain" description="NADP-dependent oxidoreductase" evidence="1">
    <location>
        <begin position="19"/>
        <end position="269"/>
    </location>
</feature>
<dbReference type="InterPro" id="IPR036812">
    <property type="entry name" value="NAD(P)_OxRdtase_dom_sf"/>
</dbReference>
<dbReference type="FunCoup" id="Q9HM42">
    <property type="interactions" value="45"/>
</dbReference>
<dbReference type="HOGENOM" id="CLU_023205_2_3_2"/>
<organism evidence="2 3">
    <name type="scientific">Thermoplasma acidophilum (strain ATCC 25905 / DSM 1728 / JCM 9062 / NBRC 15155 / AMRC-C165)</name>
    <dbReference type="NCBI Taxonomy" id="273075"/>
    <lineage>
        <taxon>Archaea</taxon>
        <taxon>Methanobacteriati</taxon>
        <taxon>Thermoplasmatota</taxon>
        <taxon>Thermoplasmata</taxon>
        <taxon>Thermoplasmatales</taxon>
        <taxon>Thermoplasmataceae</taxon>
        <taxon>Thermoplasma</taxon>
    </lineage>
</organism>
<dbReference type="GO" id="GO:0016491">
    <property type="term" value="F:oxidoreductase activity"/>
    <property type="evidence" value="ECO:0007669"/>
    <property type="project" value="InterPro"/>
</dbReference>
<dbReference type="AlphaFoldDB" id="Q9HM42"/>
<dbReference type="CDD" id="cd19072">
    <property type="entry name" value="AKR_AKR3F1-like"/>
    <property type="match status" value="1"/>
</dbReference>
<dbReference type="SUPFAM" id="SSF51430">
    <property type="entry name" value="NAD(P)-linked oxidoreductase"/>
    <property type="match status" value="1"/>
</dbReference>
<protein>
    <submittedName>
        <fullName evidence="2">Alcohol dehydrogenase related protein</fullName>
    </submittedName>
</protein>
<reference evidence="2 3" key="1">
    <citation type="journal article" date="2000" name="Nature">
        <title>The genome sequence of the thermoacidophilic scavenger Thermoplasma acidophilum.</title>
        <authorList>
            <person name="Ruepp A."/>
            <person name="Graml W."/>
            <person name="Santos-Martinez M.L."/>
            <person name="Koretke K.K."/>
            <person name="Volker C."/>
            <person name="Mewes H.W."/>
            <person name="Frishman D."/>
            <person name="Stocker S."/>
            <person name="Lupas A.N."/>
            <person name="Baumeister W."/>
        </authorList>
    </citation>
    <scope>NUCLEOTIDE SEQUENCE [LARGE SCALE GENOMIC DNA]</scope>
    <source>
        <strain evidence="3">ATCC 25905 / DSM 1728 / JCM 9062 / NBRC 15155 / AMRC-C165</strain>
    </source>
</reference>
<gene>
    <name evidence="2" type="ordered locus">Ta0027</name>
</gene>
<dbReference type="PIRSF" id="PIRSF000097">
    <property type="entry name" value="AKR"/>
    <property type="match status" value="1"/>
</dbReference>
<dbReference type="PaxDb" id="273075-Ta0027"/>
<accession>Q9HM42</accession>
<sequence length="284" mass="32224">MNGMQTAEFDGTGRKVSVIGVGTWSLEGSRSENVRSIRYALDHGVNFIDTAEMYGTEDIVGEAIKGYRREDLFIATKVWPTHFAYHDVLKSCEESLKKLGTDYVDLYQLHWPNPSVSIKETMSAMEKLVDEGRIRYIGISNFSVKEMKEAMSALAKYRIVSNQLEYNVATREIEDEGIYDFCRKNGMAIIAYSPLSHGKIFGNEMILETLTDIGKKYGKRPAQVALNWIIRKGAFPIPKASKPIHMAENIESTDFTLSDEDMKTLDSLYQRHPIRSIASRYKGH</sequence>
<dbReference type="InParanoid" id="Q9HM42"/>
<dbReference type="InterPro" id="IPR018170">
    <property type="entry name" value="Aldo/ket_reductase_CS"/>
</dbReference>
<keyword evidence="3" id="KW-1185">Reference proteome</keyword>
<name>Q9HM42_THEAC</name>
<dbReference type="EMBL" id="AL445063">
    <property type="protein sequence ID" value="CAC11176.1"/>
    <property type="molecule type" value="Genomic_DNA"/>
</dbReference>
<evidence type="ECO:0000259" key="1">
    <source>
        <dbReference type="Pfam" id="PF00248"/>
    </source>
</evidence>
<dbReference type="InterPro" id="IPR020471">
    <property type="entry name" value="AKR"/>
</dbReference>
<proteinExistence type="predicted"/>
<dbReference type="Proteomes" id="UP000001024">
    <property type="component" value="Chromosome"/>
</dbReference>
<dbReference type="STRING" id="273075.gene:9571243"/>
<dbReference type="KEGG" id="tac:Ta0027"/>